<keyword evidence="3" id="KW-1185">Reference proteome</keyword>
<gene>
    <name evidence="2" type="ORF">LP092_15110</name>
</gene>
<reference evidence="2" key="1">
    <citation type="journal article" date="2022" name="BMC Microbiol.">
        <title>Whole genome sequencing of Moraxella bovis strains from North America reveals two genotypes with different genetic determinants.</title>
        <authorList>
            <person name="Wynn E.L."/>
            <person name="Hille M.M."/>
            <person name="Loy J.D."/>
            <person name="Schuller G."/>
            <person name="Kuhn K.L."/>
            <person name="Dickey A.M."/>
            <person name="Bono J.L."/>
            <person name="Clawson M.L."/>
        </authorList>
    </citation>
    <scope>NUCLEOTIDE SEQUENCE</scope>
    <source>
        <strain evidence="2">SAM102599</strain>
    </source>
</reference>
<evidence type="ECO:0000256" key="1">
    <source>
        <dbReference type="SAM" id="Phobius"/>
    </source>
</evidence>
<keyword evidence="1" id="KW-0812">Transmembrane</keyword>
<accession>A0ABY6MBA5</accession>
<dbReference type="RefSeq" id="WP_264697401.1">
    <property type="nucleotide sequence ID" value="NZ_CP087831.1"/>
</dbReference>
<evidence type="ECO:0000313" key="3">
    <source>
        <dbReference type="Proteomes" id="UP001163632"/>
    </source>
</evidence>
<dbReference type="Proteomes" id="UP001163632">
    <property type="component" value="Plasmid unnamed1"/>
</dbReference>
<proteinExistence type="predicted"/>
<dbReference type="EMBL" id="CP087831">
    <property type="protein sequence ID" value="UZA04805.1"/>
    <property type="molecule type" value="Genomic_DNA"/>
</dbReference>
<keyword evidence="1" id="KW-0472">Membrane</keyword>
<feature type="transmembrane region" description="Helical" evidence="1">
    <location>
        <begin position="62"/>
        <end position="84"/>
    </location>
</feature>
<keyword evidence="1" id="KW-1133">Transmembrane helix</keyword>
<organism evidence="2 3">
    <name type="scientific">Moraxella bovis</name>
    <dbReference type="NCBI Taxonomy" id="476"/>
    <lineage>
        <taxon>Bacteria</taxon>
        <taxon>Pseudomonadati</taxon>
        <taxon>Pseudomonadota</taxon>
        <taxon>Gammaproteobacteria</taxon>
        <taxon>Moraxellales</taxon>
        <taxon>Moraxellaceae</taxon>
        <taxon>Moraxella</taxon>
    </lineage>
</organism>
<sequence>MKLPFLGFFKKDKQGQGAKIDLYVTEIQNTNVGSQWRKPNLSFINDPYLKKRQLIALHKTSTILLGCVIVCSVMLFFGVIKFVFFTNFETVYLDDASYHTCIVDDYGVRAYGQ</sequence>
<name>A0ABY6MBA5_MORBO</name>
<protein>
    <submittedName>
        <fullName evidence="2">Uncharacterized protein</fullName>
    </submittedName>
</protein>
<evidence type="ECO:0000313" key="2">
    <source>
        <dbReference type="EMBL" id="UZA04805.1"/>
    </source>
</evidence>
<keyword evidence="2" id="KW-0614">Plasmid</keyword>
<geneLocation type="plasmid" evidence="2 3">
    <name>unnamed1</name>
</geneLocation>